<evidence type="ECO:0000256" key="3">
    <source>
        <dbReference type="ARBA" id="ARBA00023029"/>
    </source>
</evidence>
<dbReference type="InterPro" id="IPR013760">
    <property type="entry name" value="Topo_IIA-like_dom_sf"/>
</dbReference>
<evidence type="ECO:0000313" key="9">
    <source>
        <dbReference type="EMBL" id="MBN4067186.1"/>
    </source>
</evidence>
<evidence type="ECO:0000256" key="1">
    <source>
        <dbReference type="ARBA" id="ARBA00000185"/>
    </source>
</evidence>
<dbReference type="Gene3D" id="3.90.199.10">
    <property type="entry name" value="Topoisomerase II, domain 5"/>
    <property type="match status" value="1"/>
</dbReference>
<dbReference type="Gene3D" id="3.30.1360.40">
    <property type="match status" value="1"/>
</dbReference>
<name>A0ABS3AS86_9BACT</name>
<dbReference type="PANTHER" id="PTHR43493">
    <property type="entry name" value="DNA GYRASE/TOPOISOMERASE SUBUNIT A"/>
    <property type="match status" value="1"/>
</dbReference>
<comment type="similarity">
    <text evidence="2">Belongs to the type II topoisomerase GyrA/ParC subunit family.</text>
</comment>
<dbReference type="PROSITE" id="PS52040">
    <property type="entry name" value="TOPO_IIA"/>
    <property type="match status" value="1"/>
</dbReference>
<dbReference type="SUPFAM" id="SSF56719">
    <property type="entry name" value="Type II DNA topoisomerase"/>
    <property type="match status" value="1"/>
</dbReference>
<evidence type="ECO:0000259" key="8">
    <source>
        <dbReference type="PROSITE" id="PS52040"/>
    </source>
</evidence>
<organism evidence="9 10">
    <name type="scientific">Simkania negevensis</name>
    <dbReference type="NCBI Taxonomy" id="83561"/>
    <lineage>
        <taxon>Bacteria</taxon>
        <taxon>Pseudomonadati</taxon>
        <taxon>Chlamydiota</taxon>
        <taxon>Chlamydiia</taxon>
        <taxon>Parachlamydiales</taxon>
        <taxon>Simkaniaceae</taxon>
        <taxon>Simkania</taxon>
    </lineage>
</organism>
<keyword evidence="3 6" id="KW-0799">Topoisomerase</keyword>
<dbReference type="EMBL" id="JAFITR010000079">
    <property type="protein sequence ID" value="MBN4067186.1"/>
    <property type="molecule type" value="Genomic_DNA"/>
</dbReference>
<keyword evidence="4 6" id="KW-0238">DNA-binding</keyword>
<feature type="active site" description="O-(5'-phospho-DNA)-tyrosine intermediate" evidence="6">
    <location>
        <position position="106"/>
    </location>
</feature>
<feature type="coiled-coil region" evidence="7">
    <location>
        <begin position="407"/>
        <end position="434"/>
    </location>
</feature>
<evidence type="ECO:0000256" key="5">
    <source>
        <dbReference type="ARBA" id="ARBA00023235"/>
    </source>
</evidence>
<keyword evidence="10" id="KW-1185">Reference proteome</keyword>
<dbReference type="InterPro" id="IPR002205">
    <property type="entry name" value="Topo_IIA_dom_A"/>
</dbReference>
<dbReference type="InterPro" id="IPR013758">
    <property type="entry name" value="Topo_IIA_A/C_ab"/>
</dbReference>
<proteinExistence type="inferred from homology"/>
<evidence type="ECO:0000256" key="6">
    <source>
        <dbReference type="PROSITE-ProRule" id="PRU01384"/>
    </source>
</evidence>
<evidence type="ECO:0000256" key="4">
    <source>
        <dbReference type="ARBA" id="ARBA00023125"/>
    </source>
</evidence>
<gene>
    <name evidence="9" type="ORF">JYU14_03785</name>
</gene>
<comment type="caution">
    <text evidence="9">The sequence shown here is derived from an EMBL/GenBank/DDBJ whole genome shotgun (WGS) entry which is preliminary data.</text>
</comment>
<evidence type="ECO:0000256" key="7">
    <source>
        <dbReference type="SAM" id="Coils"/>
    </source>
</evidence>
<dbReference type="SMART" id="SM00434">
    <property type="entry name" value="TOP4c"/>
    <property type="match status" value="1"/>
</dbReference>
<dbReference type="InterPro" id="IPR013757">
    <property type="entry name" value="Topo_IIA_A_a_sf"/>
</dbReference>
<sequence>MDDLKYLMRDNYIKYASYVILERAIPHVADGLKPVQRRILQTLYKIDDGKLHKVANVSGQTMALHPHGEAAINDALVTLANKGFLLDQQGNFGNPHTGDPHAAPRYIETRLLLLAKETMFNPDLTTFLPSYDGRNKEPAVLPAKVPILLMQGAEGIAVGMATRILPHNFVELLQAEIAILQGRSDYTILPDFPTGGIMDASQYDFGRGKVKLRARLEIKDKKAIIVKELCYGTTTDSLVKSIAEAAKKGKIKVDTINDYTAEKVEIEIVLPRGVYAEETIDALYAFTECEVDLSSQVLAIKDGLPWETDVNEILHYHVEQLQGYLQKELEIERERALEKIFNKTLEEIFIDNRVYKKIEDVVAYEKIHEAIEEGLKPYHKKLERVPTYDDRERLLSIPIRRISRFDIEKNRQEIKALNEKVVQVEKNLKSIKRYSIKYIKGLISKYGKGWERKTVIEKIDQIDKRVIAVKDVKVGFDIDKGFVGTKISAETSFECKNIDKIFLLYQDGSYSVINIPDKQYVAKQGVPLVYLGVADKEKIFRVAYRDPKTGCCYVKRFVIDKFIVERKYRFFDEGMALEYLTTQPNLSIEFKFKQKARQKIKSLLFDLDTVLVKGVKARGIRVANKEVRKVVLSRKQTRNTKIVV</sequence>
<dbReference type="PANTHER" id="PTHR43493:SF5">
    <property type="entry name" value="DNA GYRASE SUBUNIT A, CHLOROPLASTIC_MITOCHONDRIAL"/>
    <property type="match status" value="1"/>
</dbReference>
<dbReference type="Proteomes" id="UP000722121">
    <property type="component" value="Unassembled WGS sequence"/>
</dbReference>
<keyword evidence="7" id="KW-0175">Coiled coil</keyword>
<dbReference type="Pfam" id="PF00521">
    <property type="entry name" value="DNA_topoisoIV"/>
    <property type="match status" value="1"/>
</dbReference>
<feature type="domain" description="Topo IIA-type catalytic" evidence="8">
    <location>
        <begin position="25"/>
        <end position="442"/>
    </location>
</feature>
<evidence type="ECO:0000313" key="10">
    <source>
        <dbReference type="Proteomes" id="UP000722121"/>
    </source>
</evidence>
<reference evidence="9 10" key="1">
    <citation type="submission" date="2021-02" db="EMBL/GenBank/DDBJ databases">
        <title>Activity-based single-cell genomes from oceanic crustal fluid captures similar information to metagenomic and metatranscriptomic surveys with orders of magnitude less sampling.</title>
        <authorList>
            <person name="D'Angelo T.S."/>
            <person name="Orcutt B.N."/>
        </authorList>
    </citation>
    <scope>NUCLEOTIDE SEQUENCE [LARGE SCALE GENOMIC DNA]</scope>
    <source>
        <strain evidence="9">AH-315-G07</strain>
    </source>
</reference>
<keyword evidence="5 6" id="KW-0413">Isomerase</keyword>
<protein>
    <submittedName>
        <fullName evidence="9">DNA topoisomerase IV subunit A</fullName>
    </submittedName>
</protein>
<dbReference type="NCBIfam" id="NF007209">
    <property type="entry name" value="PRK09631.1"/>
    <property type="match status" value="1"/>
</dbReference>
<dbReference type="Gene3D" id="1.10.268.10">
    <property type="entry name" value="Topoisomerase, domain 3"/>
    <property type="match status" value="1"/>
</dbReference>
<accession>A0ABS3AS86</accession>
<evidence type="ECO:0000256" key="2">
    <source>
        <dbReference type="ARBA" id="ARBA00008263"/>
    </source>
</evidence>
<dbReference type="InterPro" id="IPR050220">
    <property type="entry name" value="Type_II_DNA_Topoisomerases"/>
</dbReference>
<comment type="catalytic activity">
    <reaction evidence="1 6">
        <text>ATP-dependent breakage, passage and rejoining of double-stranded DNA.</text>
        <dbReference type="EC" id="5.6.2.2"/>
    </reaction>
</comment>